<dbReference type="PANTHER" id="PTHR36206:SF4">
    <property type="entry name" value="HYPOTHETICAL CONSERVED PROTEIN (EUROFUNG)-RELATED"/>
    <property type="match status" value="1"/>
</dbReference>
<evidence type="ECO:0000256" key="8">
    <source>
        <dbReference type="SAM" id="Phobius"/>
    </source>
</evidence>
<keyword evidence="4" id="KW-0238">DNA-binding</keyword>
<feature type="domain" description="Zn(2)-C6 fungal-type" evidence="9">
    <location>
        <begin position="151"/>
        <end position="178"/>
    </location>
</feature>
<feature type="compositionally biased region" description="Polar residues" evidence="7">
    <location>
        <begin position="681"/>
        <end position="690"/>
    </location>
</feature>
<evidence type="ECO:0000256" key="7">
    <source>
        <dbReference type="SAM" id="MobiDB-lite"/>
    </source>
</evidence>
<feature type="region of interest" description="Disordered" evidence="7">
    <location>
        <begin position="670"/>
        <end position="690"/>
    </location>
</feature>
<dbReference type="InterPro" id="IPR036864">
    <property type="entry name" value="Zn2-C6_fun-type_DNA-bd_sf"/>
</dbReference>
<keyword evidence="5" id="KW-0804">Transcription</keyword>
<keyword evidence="3" id="KW-0805">Transcription regulation</keyword>
<feature type="region of interest" description="Disordered" evidence="7">
    <location>
        <begin position="840"/>
        <end position="882"/>
    </location>
</feature>
<keyword evidence="11" id="KW-1185">Reference proteome</keyword>
<feature type="transmembrane region" description="Helical" evidence="8">
    <location>
        <begin position="734"/>
        <end position="756"/>
    </location>
</feature>
<reference evidence="10 11" key="1">
    <citation type="submission" date="2016-03" db="EMBL/GenBank/DDBJ databases">
        <authorList>
            <person name="Ploux O."/>
        </authorList>
    </citation>
    <scope>NUCLEOTIDE SEQUENCE [LARGE SCALE GENOMIC DNA]</scope>
    <source>
        <strain evidence="10 11">UAMH 11012</strain>
    </source>
</reference>
<keyword evidence="8" id="KW-0812">Transmembrane</keyword>
<keyword evidence="1" id="KW-0479">Metal-binding</keyword>
<sequence length="882" mass="99305">MQRHHLAFAAKDGRTNFEKREVFIDPFRNSCDGSTRIAPSAEVLSVDSLQVRARSETPGRRRSLAAQQCRHLGTQSISRNPRRLLQTGKSSNCGEASLVGLPVFIQLFEFTIHLRFFFDLNLNSDTRQLMRSTKIREYVDQFNKRSIQEIRRVKCDETKPHCLRCRSFKVQCDGYDLPASAKAKPQTLRPLVPQRKILIPAARPVLPVYKQPASNRFENESEARYFNCFHLEIARHLGGCFDPELWPGSFLRASESDWPIRKGLIALGALDLTSSAGLSQIREGIKPSNITDNYLFALQEYNRFIMGMKQAMNAEDLRTQLLASILIICFESYLGNAKSVETQVRTSVRLLQDWKDKNARPWFHPLTSPAPDIVEDELVHFFDRLDLEVMSQGDPLSQEEHWLLKDKGTELVVTMPKKFGSLREARMGVGIFPAPDIVEDELVHFFDRLDLEVMSQGDPLSQEEHWLLKDKGTELVVTMPKKFGSLREARMWGNLLHRRTVALLAAEDSNFTLSAHSIVVLDLVAKKCRNSAMRREAISLLADRPRREAFWDSVMAAKICAWIVKVEEEGMVDGFVPEEARVRKIGAKFDLEKKEAELWCYQPKEKGNIVDLRRRETTISWGTPSGSMAFYTGSGEGETDSSFAPVQWSRANEFGRDGSMTLRATGTADKYGVVDREESDQSSLNADPASHWNSGHVSAVNWEGSSKGSFYVDAGSYWNSGHCGVLPTGMPDCLVSILMLSSFIAQASYSILYTLILPAMPPKKATAAANRVGKAPVRTSKRIAALPTISYAPVKQPTSISTPKPTKRAPAKKVPTNKPLTPEAKRKAAAAAFAKVPVANITRRGREKMTDEEAAKDRKKQKDKKRAERKAAEDKKRWIMRR</sequence>
<evidence type="ECO:0000256" key="6">
    <source>
        <dbReference type="ARBA" id="ARBA00023242"/>
    </source>
</evidence>
<evidence type="ECO:0000256" key="4">
    <source>
        <dbReference type="ARBA" id="ARBA00023125"/>
    </source>
</evidence>
<organism evidence="10 11">
    <name type="scientific">Phialocephala subalpina</name>
    <dbReference type="NCBI Taxonomy" id="576137"/>
    <lineage>
        <taxon>Eukaryota</taxon>
        <taxon>Fungi</taxon>
        <taxon>Dikarya</taxon>
        <taxon>Ascomycota</taxon>
        <taxon>Pezizomycotina</taxon>
        <taxon>Leotiomycetes</taxon>
        <taxon>Helotiales</taxon>
        <taxon>Mollisiaceae</taxon>
        <taxon>Phialocephala</taxon>
        <taxon>Phialocephala fortinii species complex</taxon>
    </lineage>
</organism>
<keyword evidence="2" id="KW-0862">Zinc</keyword>
<dbReference type="SUPFAM" id="SSF57701">
    <property type="entry name" value="Zn2/Cys6 DNA-binding domain"/>
    <property type="match status" value="1"/>
</dbReference>
<accession>A0A1L7XJP9</accession>
<protein>
    <recommendedName>
        <fullName evidence="9">Zn(2)-C6 fungal-type domain-containing protein</fullName>
    </recommendedName>
</protein>
<dbReference type="GO" id="GO:0008270">
    <property type="term" value="F:zinc ion binding"/>
    <property type="evidence" value="ECO:0007669"/>
    <property type="project" value="InterPro"/>
</dbReference>
<dbReference type="GO" id="GO:0000981">
    <property type="term" value="F:DNA-binding transcription factor activity, RNA polymerase II-specific"/>
    <property type="evidence" value="ECO:0007669"/>
    <property type="project" value="InterPro"/>
</dbReference>
<proteinExistence type="predicted"/>
<dbReference type="EMBL" id="FJOG01000029">
    <property type="protein sequence ID" value="CZR65187.1"/>
    <property type="molecule type" value="Genomic_DNA"/>
</dbReference>
<dbReference type="Proteomes" id="UP000184330">
    <property type="component" value="Unassembled WGS sequence"/>
</dbReference>
<dbReference type="GO" id="GO:0003677">
    <property type="term" value="F:DNA binding"/>
    <property type="evidence" value="ECO:0007669"/>
    <property type="project" value="UniProtKB-KW"/>
</dbReference>
<keyword evidence="6" id="KW-0539">Nucleus</keyword>
<dbReference type="CDD" id="cd00067">
    <property type="entry name" value="GAL4"/>
    <property type="match status" value="1"/>
</dbReference>
<dbReference type="AlphaFoldDB" id="A0A1L7XJP9"/>
<dbReference type="Pfam" id="PF00172">
    <property type="entry name" value="Zn_clus"/>
    <property type="match status" value="1"/>
</dbReference>
<dbReference type="InterPro" id="IPR052360">
    <property type="entry name" value="Transcr_Regulatory_Proteins"/>
</dbReference>
<dbReference type="STRING" id="576137.A0A1L7XJP9"/>
<keyword evidence="8" id="KW-0472">Membrane</keyword>
<dbReference type="InterPro" id="IPR001138">
    <property type="entry name" value="Zn2Cys6_DnaBD"/>
</dbReference>
<evidence type="ECO:0000313" key="11">
    <source>
        <dbReference type="Proteomes" id="UP000184330"/>
    </source>
</evidence>
<evidence type="ECO:0000256" key="5">
    <source>
        <dbReference type="ARBA" id="ARBA00023163"/>
    </source>
</evidence>
<evidence type="ECO:0000259" key="9">
    <source>
        <dbReference type="Pfam" id="PF00172"/>
    </source>
</evidence>
<keyword evidence="8" id="KW-1133">Transmembrane helix</keyword>
<dbReference type="OrthoDB" id="3598904at2759"/>
<feature type="compositionally biased region" description="Basic and acidic residues" evidence="7">
    <location>
        <begin position="847"/>
        <end position="856"/>
    </location>
</feature>
<evidence type="ECO:0000256" key="2">
    <source>
        <dbReference type="ARBA" id="ARBA00022833"/>
    </source>
</evidence>
<evidence type="ECO:0000256" key="1">
    <source>
        <dbReference type="ARBA" id="ARBA00022723"/>
    </source>
</evidence>
<feature type="region of interest" description="Disordered" evidence="7">
    <location>
        <begin position="795"/>
        <end position="825"/>
    </location>
</feature>
<feature type="compositionally biased region" description="Basic and acidic residues" evidence="7">
    <location>
        <begin position="865"/>
        <end position="882"/>
    </location>
</feature>
<evidence type="ECO:0000313" key="10">
    <source>
        <dbReference type="EMBL" id="CZR65187.1"/>
    </source>
</evidence>
<gene>
    <name evidence="10" type="ORF">PAC_15087</name>
</gene>
<dbReference type="PANTHER" id="PTHR36206">
    <property type="entry name" value="ASPERCRYPTIN BIOSYNTHESIS CLUSTER-SPECIFIC TRANSCRIPTION REGULATOR ATNN-RELATED"/>
    <property type="match status" value="1"/>
</dbReference>
<name>A0A1L7XJP9_9HELO</name>
<evidence type="ECO:0000256" key="3">
    <source>
        <dbReference type="ARBA" id="ARBA00023015"/>
    </source>
</evidence>